<dbReference type="Gene3D" id="2.30.30.40">
    <property type="entry name" value="SH3 Domains"/>
    <property type="match status" value="1"/>
</dbReference>
<protein>
    <submittedName>
        <fullName evidence="2">Uncharacterized protein</fullName>
    </submittedName>
</protein>
<reference evidence="2" key="1">
    <citation type="submission" date="2022-11" db="UniProtKB">
        <authorList>
            <consortium name="WormBaseParasite"/>
        </authorList>
    </citation>
    <scope>IDENTIFICATION</scope>
</reference>
<dbReference type="Proteomes" id="UP000887569">
    <property type="component" value="Unplaced"/>
</dbReference>
<sequence>MSNIDGLHEELPLSLVVHSAQSEQNTQSGGVLVFARAKHSLEGYNDEQLEGGCWEGTLHSNTGWFPRNCVVVIPPSGKHFIYLLHLFVDPLPSQHSLFRHNR</sequence>
<dbReference type="AlphaFoldDB" id="A0A915A3X8"/>
<keyword evidence="1" id="KW-1185">Reference proteome</keyword>
<evidence type="ECO:0000313" key="2">
    <source>
        <dbReference type="WBParaSite" id="PgE190_g001_t01"/>
    </source>
</evidence>
<accession>A0A915A3X8</accession>
<dbReference type="InterPro" id="IPR036028">
    <property type="entry name" value="SH3-like_dom_sf"/>
</dbReference>
<proteinExistence type="predicted"/>
<organism evidence="1 2">
    <name type="scientific">Parascaris univalens</name>
    <name type="common">Nematode worm</name>
    <dbReference type="NCBI Taxonomy" id="6257"/>
    <lineage>
        <taxon>Eukaryota</taxon>
        <taxon>Metazoa</taxon>
        <taxon>Ecdysozoa</taxon>
        <taxon>Nematoda</taxon>
        <taxon>Chromadorea</taxon>
        <taxon>Rhabditida</taxon>
        <taxon>Spirurina</taxon>
        <taxon>Ascaridomorpha</taxon>
        <taxon>Ascaridoidea</taxon>
        <taxon>Ascarididae</taxon>
        <taxon>Parascaris</taxon>
    </lineage>
</organism>
<dbReference type="SUPFAM" id="SSF50044">
    <property type="entry name" value="SH3-domain"/>
    <property type="match status" value="1"/>
</dbReference>
<name>A0A915A3X8_PARUN</name>
<dbReference type="WBParaSite" id="PgE190_g001_t01">
    <property type="protein sequence ID" value="PgE190_g001_t01"/>
    <property type="gene ID" value="PgE190_g001"/>
</dbReference>
<evidence type="ECO:0000313" key="1">
    <source>
        <dbReference type="Proteomes" id="UP000887569"/>
    </source>
</evidence>